<protein>
    <recommendedName>
        <fullName evidence="3">Lipoprotein</fullName>
    </recommendedName>
</protein>
<dbReference type="RefSeq" id="WP_258541468.1">
    <property type="nucleotide sequence ID" value="NZ_OU015584.1"/>
</dbReference>
<dbReference type="EMBL" id="OU015584">
    <property type="protein sequence ID" value="CAG5080327.1"/>
    <property type="molecule type" value="Genomic_DNA"/>
</dbReference>
<proteinExistence type="predicted"/>
<name>A0A916JLS1_9FLAO</name>
<evidence type="ECO:0008006" key="3">
    <source>
        <dbReference type="Google" id="ProtNLM"/>
    </source>
</evidence>
<evidence type="ECO:0000313" key="2">
    <source>
        <dbReference type="Proteomes" id="UP000683507"/>
    </source>
</evidence>
<dbReference type="KEGG" id="ptan:CRYO30217_01259"/>
<keyword evidence="2" id="KW-1185">Reference proteome</keyword>
<reference evidence="1" key="1">
    <citation type="submission" date="2021-04" db="EMBL/GenBank/DDBJ databases">
        <authorList>
            <person name="Rodrigo-Torres L."/>
            <person name="Arahal R. D."/>
            <person name="Lucena T."/>
        </authorList>
    </citation>
    <scope>NUCLEOTIDE SEQUENCE</scope>
    <source>
        <strain evidence="1">AS29M-1</strain>
    </source>
</reference>
<gene>
    <name evidence="1" type="ORF">CRYO30217_01259</name>
</gene>
<dbReference type="AlphaFoldDB" id="A0A916JLS1"/>
<accession>A0A916JLS1</accession>
<evidence type="ECO:0000313" key="1">
    <source>
        <dbReference type="EMBL" id="CAG5080327.1"/>
    </source>
</evidence>
<organism evidence="1 2">
    <name type="scientific">Parvicella tangerina</name>
    <dbReference type="NCBI Taxonomy" id="2829795"/>
    <lineage>
        <taxon>Bacteria</taxon>
        <taxon>Pseudomonadati</taxon>
        <taxon>Bacteroidota</taxon>
        <taxon>Flavobacteriia</taxon>
        <taxon>Flavobacteriales</taxon>
        <taxon>Parvicellaceae</taxon>
        <taxon>Parvicella</taxon>
    </lineage>
</organism>
<sequence>MRVVVLTLVAFSLVFSTSCRKRKENRSTTTSQDQAAAEAGFDDVFKVTESAIKDNDLEKSGNAFASIYGNCATVSINPPLPDTTFPKTITIDFGSTNCEDSYGVNRRGQIIAVITGKYRDAGTSITITPQDYYLNDNKIEGTKTVQNIGPNSDGNTEFTVEISNATVTYPDGDFTTYESSRVREWVVGESTDGLLGILDDEYDITGTASGTDRTGRDYEMTITSPLRVAVLCRWVKQGTVEIQPEDLYLRTVDFGNGDCDATVNVEINGNNYTFIMN</sequence>
<dbReference type="Proteomes" id="UP000683507">
    <property type="component" value="Chromosome"/>
</dbReference>
<dbReference type="PROSITE" id="PS51257">
    <property type="entry name" value="PROKAR_LIPOPROTEIN"/>
    <property type="match status" value="1"/>
</dbReference>